<dbReference type="InterPro" id="IPR002878">
    <property type="entry name" value="ChsH2_C"/>
</dbReference>
<keyword evidence="4" id="KW-0614">Plasmid</keyword>
<gene>
    <name evidence="4" type="ORF">KUM34_025955</name>
</gene>
<dbReference type="InterPro" id="IPR012340">
    <property type="entry name" value="NA-bd_OB-fold"/>
</dbReference>
<accession>A0AA46X0J3</accession>
<sequence length="156" mass="16766">MSTQAEKQDPTPVPQRKRSWPAISEDTEFFWNGVRDGELRVQQCSECSALSHPPKPICSACGSFELGHLAVSGAGTVYSHVTFHKPPSPGFDEPYNVSVIELAEGVRLVSQVVGVQPGEVAIGMPVEVEFTEVEPGLVLPLFHPVAEAGGEEDVRG</sequence>
<dbReference type="Pfam" id="PF12172">
    <property type="entry name" value="zf-ChsH2"/>
    <property type="match status" value="1"/>
</dbReference>
<dbReference type="PANTHER" id="PTHR34075">
    <property type="entry name" value="BLR3430 PROTEIN"/>
    <property type="match status" value="1"/>
</dbReference>
<dbReference type="Proteomes" id="UP001162740">
    <property type="component" value="Plasmid pGD02.2.1"/>
</dbReference>
<dbReference type="Pfam" id="PF01796">
    <property type="entry name" value="OB_ChsH2_C"/>
    <property type="match status" value="1"/>
</dbReference>
<name>A0AA46X0J3_RHORH</name>
<dbReference type="RefSeq" id="WP_085470785.1">
    <property type="nucleotide sequence ID" value="NZ_CP083975.1"/>
</dbReference>
<dbReference type="Gene3D" id="6.10.30.10">
    <property type="match status" value="1"/>
</dbReference>
<feature type="domain" description="ChsH2 C-terminal OB-fold" evidence="2">
    <location>
        <begin position="70"/>
        <end position="130"/>
    </location>
</feature>
<dbReference type="InterPro" id="IPR052513">
    <property type="entry name" value="Thioester_dehydratase-like"/>
</dbReference>
<reference evidence="4 5" key="1">
    <citation type="journal article" date="2021" name="Front. Microbiol.">
        <title>Bacterial Transformation of Aromatic Monomers in Softwood Black Liquor.</title>
        <authorList>
            <person name="Navas L.E."/>
            <person name="Dexter G."/>
            <person name="Liu J."/>
            <person name="Levy-Booth D."/>
            <person name="Cho M."/>
            <person name="Jang S.K."/>
            <person name="Mansfield S.D."/>
            <person name="Renneckar S."/>
            <person name="Mohn W.W."/>
            <person name="Eltis L.D."/>
        </authorList>
    </citation>
    <scope>NUCLEOTIDE SEQUENCE [LARGE SCALE GENOMIC DNA]</scope>
    <source>
        <strain evidence="4 5">GD02</strain>
    </source>
</reference>
<dbReference type="InterPro" id="IPR022002">
    <property type="entry name" value="ChsH2_Znr"/>
</dbReference>
<organism evidence="4 5">
    <name type="scientific">Rhodococcus rhodochrous</name>
    <dbReference type="NCBI Taxonomy" id="1829"/>
    <lineage>
        <taxon>Bacteria</taxon>
        <taxon>Bacillati</taxon>
        <taxon>Actinomycetota</taxon>
        <taxon>Actinomycetes</taxon>
        <taxon>Mycobacteriales</taxon>
        <taxon>Nocardiaceae</taxon>
        <taxon>Rhodococcus</taxon>
    </lineage>
</organism>
<evidence type="ECO:0000256" key="1">
    <source>
        <dbReference type="SAM" id="MobiDB-lite"/>
    </source>
</evidence>
<feature type="domain" description="ChsH2 rubredoxin-like zinc ribbon" evidence="3">
    <location>
        <begin position="31"/>
        <end position="66"/>
    </location>
</feature>
<dbReference type="EMBL" id="CP083975">
    <property type="protein sequence ID" value="UZF47869.1"/>
    <property type="molecule type" value="Genomic_DNA"/>
</dbReference>
<proteinExistence type="predicted"/>
<evidence type="ECO:0000313" key="5">
    <source>
        <dbReference type="Proteomes" id="UP001162740"/>
    </source>
</evidence>
<dbReference type="AlphaFoldDB" id="A0AA46X0J3"/>
<evidence type="ECO:0000259" key="3">
    <source>
        <dbReference type="Pfam" id="PF12172"/>
    </source>
</evidence>
<evidence type="ECO:0000313" key="4">
    <source>
        <dbReference type="EMBL" id="UZF47869.1"/>
    </source>
</evidence>
<protein>
    <submittedName>
        <fullName evidence="4">Zn-ribbon domain-containing OB-fold protein</fullName>
    </submittedName>
</protein>
<dbReference type="SUPFAM" id="SSF50249">
    <property type="entry name" value="Nucleic acid-binding proteins"/>
    <property type="match status" value="1"/>
</dbReference>
<dbReference type="PANTHER" id="PTHR34075:SF5">
    <property type="entry name" value="BLR3430 PROTEIN"/>
    <property type="match status" value="1"/>
</dbReference>
<evidence type="ECO:0000259" key="2">
    <source>
        <dbReference type="Pfam" id="PF01796"/>
    </source>
</evidence>
<geneLocation type="plasmid" evidence="4 5">
    <name>pGD02.2.1</name>
</geneLocation>
<feature type="region of interest" description="Disordered" evidence="1">
    <location>
        <begin position="1"/>
        <end position="21"/>
    </location>
</feature>